<evidence type="ECO:0000256" key="12">
    <source>
        <dbReference type="SAM" id="MobiDB-lite"/>
    </source>
</evidence>
<dbReference type="EMBL" id="ML975155">
    <property type="protein sequence ID" value="KAF1813329.1"/>
    <property type="molecule type" value="Genomic_DNA"/>
</dbReference>
<feature type="compositionally biased region" description="Polar residues" evidence="12">
    <location>
        <begin position="23"/>
        <end position="35"/>
    </location>
</feature>
<accession>A0A6G1G672</accession>
<name>A0A6G1G672_9PEZI</name>
<feature type="compositionally biased region" description="Acidic residues" evidence="12">
    <location>
        <begin position="432"/>
        <end position="446"/>
    </location>
</feature>
<feature type="compositionally biased region" description="Basic and acidic residues" evidence="12">
    <location>
        <begin position="54"/>
        <end position="76"/>
    </location>
</feature>
<evidence type="ECO:0000256" key="11">
    <source>
        <dbReference type="PIRSR" id="PIRSR610347-3"/>
    </source>
</evidence>
<dbReference type="PANTHER" id="PTHR12415:SF0">
    <property type="entry name" value="TYROSYL-DNA PHOSPHODIESTERASE 1"/>
    <property type="match status" value="1"/>
</dbReference>
<keyword evidence="6" id="KW-0269">Exonuclease</keyword>
<dbReference type="Proteomes" id="UP000504638">
    <property type="component" value="Unplaced"/>
</dbReference>
<evidence type="ECO:0000256" key="2">
    <source>
        <dbReference type="ARBA" id="ARBA00010205"/>
    </source>
</evidence>
<evidence type="ECO:0000256" key="4">
    <source>
        <dbReference type="ARBA" id="ARBA00022763"/>
    </source>
</evidence>
<dbReference type="GO" id="GO:0006281">
    <property type="term" value="P:DNA repair"/>
    <property type="evidence" value="ECO:0007669"/>
    <property type="project" value="UniProtKB-KW"/>
</dbReference>
<feature type="active site" description="Proton donor/acceptor" evidence="9">
    <location>
        <position position="465"/>
    </location>
</feature>
<dbReference type="FunFam" id="3.30.870.10:FF:000038">
    <property type="entry name" value="Probable tyrosyl-DNA phosphodiesterase"/>
    <property type="match status" value="1"/>
</dbReference>
<dbReference type="GO" id="GO:0004527">
    <property type="term" value="F:exonuclease activity"/>
    <property type="evidence" value="ECO:0007669"/>
    <property type="project" value="UniProtKB-KW"/>
</dbReference>
<evidence type="ECO:0000256" key="10">
    <source>
        <dbReference type="PIRSR" id="PIRSR610347-2"/>
    </source>
</evidence>
<evidence type="ECO:0000256" key="6">
    <source>
        <dbReference type="ARBA" id="ARBA00022839"/>
    </source>
</evidence>
<evidence type="ECO:0000313" key="15">
    <source>
        <dbReference type="RefSeq" id="XP_033534960.1"/>
    </source>
</evidence>
<evidence type="ECO:0000313" key="13">
    <source>
        <dbReference type="EMBL" id="KAF1813329.1"/>
    </source>
</evidence>
<dbReference type="SUPFAM" id="SSF56024">
    <property type="entry name" value="Phospholipase D/nuclease"/>
    <property type="match status" value="2"/>
</dbReference>
<evidence type="ECO:0000313" key="14">
    <source>
        <dbReference type="Proteomes" id="UP000504638"/>
    </source>
</evidence>
<evidence type="ECO:0000256" key="8">
    <source>
        <dbReference type="ARBA" id="ARBA00023242"/>
    </source>
</evidence>
<evidence type="ECO:0000256" key="9">
    <source>
        <dbReference type="PIRSR" id="PIRSR610347-1"/>
    </source>
</evidence>
<dbReference type="GeneID" id="54418055"/>
<evidence type="ECO:0000256" key="1">
    <source>
        <dbReference type="ARBA" id="ARBA00004123"/>
    </source>
</evidence>
<dbReference type="RefSeq" id="XP_033534960.1">
    <property type="nucleotide sequence ID" value="XM_033677485.1"/>
</dbReference>
<evidence type="ECO:0000256" key="5">
    <source>
        <dbReference type="ARBA" id="ARBA00022801"/>
    </source>
</evidence>
<keyword evidence="8" id="KW-0539">Nucleus</keyword>
<keyword evidence="5" id="KW-0378">Hydrolase</keyword>
<gene>
    <name evidence="13 15" type="ORF">P152DRAFT_434309</name>
</gene>
<protein>
    <submittedName>
        <fullName evidence="13 15">Tyrosyl-DNA phosphodiesterase</fullName>
    </submittedName>
</protein>
<dbReference type="GO" id="GO:0005634">
    <property type="term" value="C:nucleus"/>
    <property type="evidence" value="ECO:0007669"/>
    <property type="project" value="UniProtKB-SubCell"/>
</dbReference>
<keyword evidence="3" id="KW-0540">Nuclease</keyword>
<organism evidence="13">
    <name type="scientific">Eremomyces bilateralis CBS 781.70</name>
    <dbReference type="NCBI Taxonomy" id="1392243"/>
    <lineage>
        <taxon>Eukaryota</taxon>
        <taxon>Fungi</taxon>
        <taxon>Dikarya</taxon>
        <taxon>Ascomycota</taxon>
        <taxon>Pezizomycotina</taxon>
        <taxon>Dothideomycetes</taxon>
        <taxon>Dothideomycetes incertae sedis</taxon>
        <taxon>Eremomycetales</taxon>
        <taxon>Eremomycetaceae</taxon>
        <taxon>Eremomyces</taxon>
    </lineage>
</organism>
<keyword evidence="4" id="KW-0227">DNA damage</keyword>
<reference evidence="15" key="2">
    <citation type="submission" date="2020-04" db="EMBL/GenBank/DDBJ databases">
        <authorList>
            <consortium name="NCBI Genome Project"/>
        </authorList>
    </citation>
    <scope>NUCLEOTIDE SEQUENCE</scope>
    <source>
        <strain evidence="15">CBS 781.70</strain>
    </source>
</reference>
<keyword evidence="7" id="KW-0234">DNA repair</keyword>
<dbReference type="PANTHER" id="PTHR12415">
    <property type="entry name" value="TYROSYL-DNA PHOSPHODIESTERASE 1"/>
    <property type="match status" value="1"/>
</dbReference>
<comment type="similarity">
    <text evidence="2">Belongs to the tyrosyl-DNA phosphodiesterase family.</text>
</comment>
<dbReference type="GO" id="GO:0003697">
    <property type="term" value="F:single-stranded DNA binding"/>
    <property type="evidence" value="ECO:0007669"/>
    <property type="project" value="TreeGrafter"/>
</dbReference>
<dbReference type="Pfam" id="PF06087">
    <property type="entry name" value="Tyr-DNA_phospho"/>
    <property type="match status" value="1"/>
</dbReference>
<comment type="subcellular location">
    <subcellularLocation>
        <location evidence="1">Nucleus</location>
    </subcellularLocation>
</comment>
<feature type="region of interest" description="Disordered" evidence="12">
    <location>
        <begin position="412"/>
        <end position="459"/>
    </location>
</feature>
<dbReference type="InterPro" id="IPR010347">
    <property type="entry name" value="Tdp1"/>
</dbReference>
<sequence>MDRVEGGSSKRRRLNEAEGALPDSSQSSVNQTRLSLASLHRVISPPRQSRGQGKRQESREPGSQTDKRQIPLDQDHLQASPIHLTKIRDLPDQKNINAVSLKDIICDPLIKECWTFNYLTDIKFVVSNLDPDVRGSLALKIIHGFWKRDDERRQRLTEEASRFSNVQLITAHMPEPFGTHHTKMIVLLRHDDCAQVVIHTANMIPFDWTNMTQAVWRSPLLPRHSNSASQSPQSATIGSGDRFKIDLIRYLKAYSGRLNSLIQQLENYDFSAIRAAFIGSVPCREKVTEANPSQFTSFGWPGIREILSTIPHHFSNSGLPNIVIQMSSVATLYEKWLENFFSALKTSAGPKLSNPTVHIVFPTPDEIRRSLDGYRAGTSIHMKLASVAQKKQLEMVRPMLCYWAGDGEGLRPDSSNSLVNQPSSRKSCEPAVETDSEAVSEADSEPESNLPSKVREAHRRRAAPHIKTYIRFSDAVQTTIDWAMITSANMSTQAWGAGENKGGEVRICSYEAGVVVWPGLFSEKFGTAQNEEGETASPNPVMVPVFGHDMPSNTEVPGNIEKGARVVGFRMPYDLPLVPYRKGERPWCPTESHMEPDWMGQRYQIAGTG</sequence>
<proteinExistence type="inferred from homology"/>
<dbReference type="GO" id="GO:0017005">
    <property type="term" value="F:3'-tyrosyl-DNA phosphodiesterase activity"/>
    <property type="evidence" value="ECO:0007669"/>
    <property type="project" value="TreeGrafter"/>
</dbReference>
<dbReference type="GO" id="GO:0003690">
    <property type="term" value="F:double-stranded DNA binding"/>
    <property type="evidence" value="ECO:0007669"/>
    <property type="project" value="TreeGrafter"/>
</dbReference>
<feature type="site" description="Interaction with DNA" evidence="11">
    <location>
        <position position="491"/>
    </location>
</feature>
<feature type="active site" description="Nucleophile" evidence="9">
    <location>
        <position position="181"/>
    </location>
</feature>
<feature type="compositionally biased region" description="Polar residues" evidence="12">
    <location>
        <begin position="413"/>
        <end position="425"/>
    </location>
</feature>
<reference evidence="15" key="3">
    <citation type="submission" date="2025-04" db="UniProtKB">
        <authorList>
            <consortium name="RefSeq"/>
        </authorList>
    </citation>
    <scope>IDENTIFICATION</scope>
    <source>
        <strain evidence="15">CBS 781.70</strain>
    </source>
</reference>
<reference evidence="13 15" key="1">
    <citation type="submission" date="2020-01" db="EMBL/GenBank/DDBJ databases">
        <authorList>
            <consortium name="DOE Joint Genome Institute"/>
            <person name="Haridas S."/>
            <person name="Albert R."/>
            <person name="Binder M."/>
            <person name="Bloem J."/>
            <person name="Labutti K."/>
            <person name="Salamov A."/>
            <person name="Andreopoulos B."/>
            <person name="Baker S.E."/>
            <person name="Barry K."/>
            <person name="Bills G."/>
            <person name="Bluhm B.H."/>
            <person name="Cannon C."/>
            <person name="Castanera R."/>
            <person name="Culley D.E."/>
            <person name="Daum C."/>
            <person name="Ezra D."/>
            <person name="Gonzalez J.B."/>
            <person name="Henrissat B."/>
            <person name="Kuo A."/>
            <person name="Liang C."/>
            <person name="Lipzen A."/>
            <person name="Lutzoni F."/>
            <person name="Magnuson J."/>
            <person name="Mondo S."/>
            <person name="Nolan M."/>
            <person name="Ohm R."/>
            <person name="Pangilinan J."/>
            <person name="Park H.-J."/>
            <person name="Ramirez L."/>
            <person name="Alfaro M."/>
            <person name="Sun H."/>
            <person name="Tritt A."/>
            <person name="Yoshinaga Y."/>
            <person name="Zwiers L.-H."/>
            <person name="Turgeon B.G."/>
            <person name="Goodwin S.B."/>
            <person name="Spatafora J.W."/>
            <person name="Crous P.W."/>
            <person name="Grigoriev I.V."/>
        </authorList>
    </citation>
    <scope>NUCLEOTIDE SEQUENCE</scope>
    <source>
        <strain evidence="13 15">CBS 781.70</strain>
    </source>
</reference>
<feature type="binding site" evidence="10">
    <location>
        <position position="183"/>
    </location>
    <ligand>
        <name>substrate</name>
    </ligand>
</feature>
<dbReference type="Gene3D" id="3.30.870.10">
    <property type="entry name" value="Endonuclease Chain A"/>
    <property type="match status" value="2"/>
</dbReference>
<dbReference type="AlphaFoldDB" id="A0A6G1G672"/>
<evidence type="ECO:0000256" key="3">
    <source>
        <dbReference type="ARBA" id="ARBA00022722"/>
    </source>
</evidence>
<dbReference type="OrthoDB" id="47785at2759"/>
<evidence type="ECO:0000256" key="7">
    <source>
        <dbReference type="ARBA" id="ARBA00023204"/>
    </source>
</evidence>
<feature type="region of interest" description="Disordered" evidence="12">
    <location>
        <begin position="1"/>
        <end position="77"/>
    </location>
</feature>
<dbReference type="CDD" id="cd09123">
    <property type="entry name" value="PLDc_Tdp1_2"/>
    <property type="match status" value="1"/>
</dbReference>
<keyword evidence="14" id="KW-1185">Reference proteome</keyword>
<feature type="binding site" evidence="10">
    <location>
        <position position="467"/>
    </location>
    <ligand>
        <name>substrate</name>
    </ligand>
</feature>